<reference evidence="5 6" key="1">
    <citation type="submission" date="2020-10" db="EMBL/GenBank/DDBJ databases">
        <title>Genome sequencing of Massilia sp. LPB0304.</title>
        <authorList>
            <person name="Kim J."/>
        </authorList>
    </citation>
    <scope>NUCLEOTIDE SEQUENCE [LARGE SCALE GENOMIC DNA]</scope>
    <source>
        <strain evidence="5 6">LPB0304</strain>
    </source>
</reference>
<comment type="subcellular location">
    <subcellularLocation>
        <location evidence="2">Periplasm</location>
    </subcellularLocation>
</comment>
<dbReference type="Gene3D" id="1.25.40.10">
    <property type="entry name" value="Tetratricopeptide repeat domain"/>
    <property type="match status" value="1"/>
</dbReference>
<dbReference type="KEGG" id="mlir:LPB04_21700"/>
<keyword evidence="2" id="KW-0175">Coiled coil</keyword>
<dbReference type="InterPro" id="IPR011990">
    <property type="entry name" value="TPR-like_helical_dom_sf"/>
</dbReference>
<proteinExistence type="inferred from homology"/>
<protein>
    <recommendedName>
        <fullName evidence="2">Cell division coordinator CpoB</fullName>
    </recommendedName>
</protein>
<feature type="signal peptide" evidence="2">
    <location>
        <begin position="1"/>
        <end position="25"/>
    </location>
</feature>
<keyword evidence="1 2" id="KW-0732">Signal</keyword>
<evidence type="ECO:0000259" key="4">
    <source>
        <dbReference type="Pfam" id="PF16331"/>
    </source>
</evidence>
<dbReference type="Pfam" id="PF13525">
    <property type="entry name" value="YfiO"/>
    <property type="match status" value="1"/>
</dbReference>
<keyword evidence="2" id="KW-0574">Periplasm</keyword>
<gene>
    <name evidence="5" type="primary">ybgF</name>
    <name evidence="2" type="synonym">cpoB</name>
    <name evidence="5" type="ORF">LPB04_21700</name>
</gene>
<feature type="domain" description="YbgF trimerisation" evidence="4">
    <location>
        <begin position="53"/>
        <end position="118"/>
    </location>
</feature>
<name>A0A7L9U5B6_9BURK</name>
<dbReference type="GO" id="GO:0070206">
    <property type="term" value="P:protein trimerization"/>
    <property type="evidence" value="ECO:0007669"/>
    <property type="project" value="InterPro"/>
</dbReference>
<feature type="coiled-coil region" evidence="2">
    <location>
        <begin position="71"/>
        <end position="98"/>
    </location>
</feature>
<organism evidence="5 6">
    <name type="scientific">Massilia litorea</name>
    <dbReference type="NCBI Taxonomy" id="2769491"/>
    <lineage>
        <taxon>Bacteria</taxon>
        <taxon>Pseudomonadati</taxon>
        <taxon>Pseudomonadota</taxon>
        <taxon>Betaproteobacteria</taxon>
        <taxon>Burkholderiales</taxon>
        <taxon>Oxalobacteraceae</taxon>
        <taxon>Telluria group</taxon>
        <taxon>Massilia</taxon>
    </lineage>
</organism>
<accession>A0A7L9U5B6</accession>
<dbReference type="GO" id="GO:0043093">
    <property type="term" value="P:FtsZ-dependent cytokinesis"/>
    <property type="evidence" value="ECO:0007669"/>
    <property type="project" value="UniProtKB-UniRule"/>
</dbReference>
<evidence type="ECO:0000256" key="1">
    <source>
        <dbReference type="ARBA" id="ARBA00022729"/>
    </source>
</evidence>
<dbReference type="InterPro" id="IPR032519">
    <property type="entry name" value="YbgF_tri"/>
</dbReference>
<keyword evidence="2" id="KW-0131">Cell cycle</keyword>
<dbReference type="NCBIfam" id="TIGR02795">
    <property type="entry name" value="tol_pal_ybgF"/>
    <property type="match status" value="1"/>
</dbReference>
<comment type="similarity">
    <text evidence="2">Belongs to the CpoB family.</text>
</comment>
<dbReference type="EMBL" id="CP062941">
    <property type="protein sequence ID" value="QOL49472.1"/>
    <property type="molecule type" value="Genomic_DNA"/>
</dbReference>
<dbReference type="InterPro" id="IPR039565">
    <property type="entry name" value="BamD-like"/>
</dbReference>
<keyword evidence="2" id="KW-0132">Cell division</keyword>
<dbReference type="SUPFAM" id="SSF48452">
    <property type="entry name" value="TPR-like"/>
    <property type="match status" value="1"/>
</dbReference>
<evidence type="ECO:0000256" key="2">
    <source>
        <dbReference type="HAMAP-Rule" id="MF_02066"/>
    </source>
</evidence>
<dbReference type="InterPro" id="IPR014162">
    <property type="entry name" value="CpoB_C"/>
</dbReference>
<feature type="chain" id="PRO_5033194513" description="Cell division coordinator CpoB" evidence="2">
    <location>
        <begin position="26"/>
        <end position="252"/>
    </location>
</feature>
<keyword evidence="6" id="KW-1185">Reference proteome</keyword>
<dbReference type="Proteomes" id="UP000593875">
    <property type="component" value="Chromosome"/>
</dbReference>
<dbReference type="AlphaFoldDB" id="A0A7L9U5B6"/>
<dbReference type="HAMAP" id="MF_02066">
    <property type="entry name" value="CpoB"/>
    <property type="match status" value="1"/>
</dbReference>
<evidence type="ECO:0000259" key="3">
    <source>
        <dbReference type="Pfam" id="PF13525"/>
    </source>
</evidence>
<dbReference type="InterPro" id="IPR034706">
    <property type="entry name" value="CpoB"/>
</dbReference>
<dbReference type="Pfam" id="PF16331">
    <property type="entry name" value="TolA_bind_tri"/>
    <property type="match status" value="1"/>
</dbReference>
<dbReference type="RefSeq" id="WP_193686511.1">
    <property type="nucleotide sequence ID" value="NZ_CP062941.1"/>
</dbReference>
<sequence length="252" mass="27778" precursor="true">MPKLLSPSRLACLMLAAWLPLQASAGILDDDEARRAILDLRAKVDAITRDLTTRLDAKADKNATLDLLNQNEQMLAEVAKLRGQIEVLANEVSKAQNNQRTLYSDLDARIKKLEPRAETIDGQTAQVLPSEKQAYDSAMEVFKTGDYKRAAGALQDFVKRFPDSAYAANAQYWLGNAYYAQRDYKNAIAAQEVVTTTYASSAKAPDAMLNIATSYAELKDKVKAKKTLQTLVSKFPDSQAAQSAKDRLATLK</sequence>
<evidence type="ECO:0000313" key="6">
    <source>
        <dbReference type="Proteomes" id="UP000593875"/>
    </source>
</evidence>
<feature type="domain" description="Outer membrane lipoprotein BamD-like" evidence="3">
    <location>
        <begin position="131"/>
        <end position="252"/>
    </location>
</feature>
<dbReference type="GO" id="GO:0030288">
    <property type="term" value="C:outer membrane-bounded periplasmic space"/>
    <property type="evidence" value="ECO:0007669"/>
    <property type="project" value="UniProtKB-UniRule"/>
</dbReference>
<dbReference type="Gene3D" id="1.20.5.110">
    <property type="match status" value="1"/>
</dbReference>
<evidence type="ECO:0000313" key="5">
    <source>
        <dbReference type="EMBL" id="QOL49472.1"/>
    </source>
</evidence>
<comment type="function">
    <text evidence="2">Mediates coordination of peptidoglycan synthesis and outer membrane constriction during cell division.</text>
</comment>